<evidence type="ECO:0000313" key="3">
    <source>
        <dbReference type="Proteomes" id="UP000826462"/>
    </source>
</evidence>
<gene>
    <name evidence="2" type="ORF">KZJ38_16380</name>
</gene>
<protein>
    <submittedName>
        <fullName evidence="2">Uncharacterized protein</fullName>
    </submittedName>
</protein>
<feature type="region of interest" description="Disordered" evidence="1">
    <location>
        <begin position="71"/>
        <end position="101"/>
    </location>
</feature>
<accession>A0ABX8ULM8</accession>
<evidence type="ECO:0000313" key="2">
    <source>
        <dbReference type="EMBL" id="QYD67884.1"/>
    </source>
</evidence>
<keyword evidence="3" id="KW-1185">Reference proteome</keyword>
<dbReference type="EMBL" id="CP080095">
    <property type="protein sequence ID" value="QYD67884.1"/>
    <property type="molecule type" value="Genomic_DNA"/>
</dbReference>
<dbReference type="Proteomes" id="UP000826462">
    <property type="component" value="Chromosome 1"/>
</dbReference>
<evidence type="ECO:0000256" key="1">
    <source>
        <dbReference type="SAM" id="MobiDB-lite"/>
    </source>
</evidence>
<organism evidence="2 3">
    <name type="scientific">Paraburkholderia edwinii</name>
    <dbReference type="NCBI Taxonomy" id="2861782"/>
    <lineage>
        <taxon>Bacteria</taxon>
        <taxon>Pseudomonadati</taxon>
        <taxon>Pseudomonadota</taxon>
        <taxon>Betaproteobacteria</taxon>
        <taxon>Burkholderiales</taxon>
        <taxon>Burkholderiaceae</taxon>
        <taxon>Paraburkholderia</taxon>
    </lineage>
</organism>
<dbReference type="RefSeq" id="WP_219797213.1">
    <property type="nucleotide sequence ID" value="NZ_CP080095.1"/>
</dbReference>
<proteinExistence type="predicted"/>
<reference evidence="2 3" key="1">
    <citation type="submission" date="2021-07" db="EMBL/GenBank/DDBJ databases">
        <title>Paraburkholderia edwinii protects Aspergillus sp. from phenazines by acting as a toxin sponge.</title>
        <authorList>
            <person name="Dahlstrom K.M."/>
            <person name="Newman D.K."/>
        </authorList>
    </citation>
    <scope>NUCLEOTIDE SEQUENCE [LARGE SCALE GENOMIC DNA]</scope>
    <source>
        <strain evidence="2 3">Pe01</strain>
    </source>
</reference>
<sequence length="101" mass="11234">MNKPYINVEGIFELFGMTAEESLSQPVATDPLHWLAEFLAREHTTMNASDWNGLVSVGALLWQSQRARDGTGRRECVDTAAGAPADSRRGRWRPFTGQRNG</sequence>
<name>A0ABX8ULM8_9BURK</name>